<keyword evidence="1" id="KW-1133">Transmembrane helix</keyword>
<name>A0A2N0S8D0_9GLOM</name>
<evidence type="ECO:0000313" key="2">
    <source>
        <dbReference type="EMBL" id="PKC71830.1"/>
    </source>
</evidence>
<evidence type="ECO:0000256" key="1">
    <source>
        <dbReference type="SAM" id="Phobius"/>
    </source>
</evidence>
<dbReference type="VEuPathDB" id="FungiDB:RhiirA1_390268"/>
<evidence type="ECO:0000313" key="3">
    <source>
        <dbReference type="Proteomes" id="UP000232688"/>
    </source>
</evidence>
<reference evidence="2 3" key="2">
    <citation type="submission" date="2017-10" db="EMBL/GenBank/DDBJ databases">
        <title>Genome analyses suggest a sexual origin of heterokaryosis in a supposedly ancient asexual fungus.</title>
        <authorList>
            <person name="Corradi N."/>
            <person name="Sedzielewska K."/>
            <person name="Noel J."/>
            <person name="Charron P."/>
            <person name="Farinelli L."/>
            <person name="Marton T."/>
            <person name="Kruger M."/>
            <person name="Pelin A."/>
            <person name="Brachmann A."/>
            <person name="Corradi N."/>
        </authorList>
    </citation>
    <scope>NUCLEOTIDE SEQUENCE [LARGE SCALE GENOMIC DNA]</scope>
    <source>
        <strain evidence="2 3">A1</strain>
    </source>
</reference>
<keyword evidence="1" id="KW-0472">Membrane</keyword>
<keyword evidence="1" id="KW-0812">Transmembrane</keyword>
<gene>
    <name evidence="2" type="ORF">RhiirA1_390268</name>
</gene>
<evidence type="ECO:0008006" key="4">
    <source>
        <dbReference type="Google" id="ProtNLM"/>
    </source>
</evidence>
<dbReference type="EMBL" id="LLXH01000149">
    <property type="protein sequence ID" value="PKC71830.1"/>
    <property type="molecule type" value="Genomic_DNA"/>
</dbReference>
<organism evidence="2 3">
    <name type="scientific">Rhizophagus irregularis</name>
    <dbReference type="NCBI Taxonomy" id="588596"/>
    <lineage>
        <taxon>Eukaryota</taxon>
        <taxon>Fungi</taxon>
        <taxon>Fungi incertae sedis</taxon>
        <taxon>Mucoromycota</taxon>
        <taxon>Glomeromycotina</taxon>
        <taxon>Glomeromycetes</taxon>
        <taxon>Glomerales</taxon>
        <taxon>Glomeraceae</taxon>
        <taxon>Rhizophagus</taxon>
    </lineage>
</organism>
<dbReference type="AlphaFoldDB" id="A0A2N0S8D0"/>
<protein>
    <recommendedName>
        <fullName evidence="4">AAA-ATPase-like domain-containing protein</fullName>
    </recommendedName>
</protein>
<dbReference type="Proteomes" id="UP000232688">
    <property type="component" value="Unassembled WGS sequence"/>
</dbReference>
<sequence length="145" mass="17622">MTLHLKYVKTGFSDFFGDDIPTFLLGFHIFLIRGILADSSSYCGRDIDNWFVQFFLDLRYRQFFKSHLMYLKDYHRKECIILIDEYDHPLDIAYRRVQVSDYYRVKSRKTEEKMRSSRIFGIPKDPRLKKITDDILKKMVYTIFF</sequence>
<proteinExistence type="predicted"/>
<accession>A0A2N0S8D0</accession>
<dbReference type="VEuPathDB" id="FungiDB:RhiirFUN_015461"/>
<comment type="caution">
    <text evidence="2">The sequence shown here is derived from an EMBL/GenBank/DDBJ whole genome shotgun (WGS) entry which is preliminary data.</text>
</comment>
<feature type="transmembrane region" description="Helical" evidence="1">
    <location>
        <begin position="20"/>
        <end position="36"/>
    </location>
</feature>
<reference evidence="2 3" key="1">
    <citation type="submission" date="2017-10" db="EMBL/GenBank/DDBJ databases">
        <title>Extensive intraspecific genome diversity in a model arbuscular mycorrhizal fungus.</title>
        <authorList>
            <person name="Chen E.C.H."/>
            <person name="Morin E."/>
            <person name="Baudet D."/>
            <person name="Noel J."/>
            <person name="Ndikumana S."/>
            <person name="Charron P."/>
            <person name="St-Onge C."/>
            <person name="Giorgi J."/>
            <person name="Grigoriev I.V."/>
            <person name="Roux C."/>
            <person name="Martin F.M."/>
            <person name="Corradi N."/>
        </authorList>
    </citation>
    <scope>NUCLEOTIDE SEQUENCE [LARGE SCALE GENOMIC DNA]</scope>
    <source>
        <strain evidence="2 3">A1</strain>
    </source>
</reference>